<dbReference type="AlphaFoldDB" id="A0A2A4X7V1"/>
<evidence type="ECO:0000313" key="1">
    <source>
        <dbReference type="EMBL" id="PCI78576.1"/>
    </source>
</evidence>
<proteinExistence type="predicted"/>
<organism evidence="1 2">
    <name type="scientific">Aerophobetes bacterium</name>
    <dbReference type="NCBI Taxonomy" id="2030807"/>
    <lineage>
        <taxon>Bacteria</taxon>
        <taxon>Candidatus Aerophobota</taxon>
    </lineage>
</organism>
<gene>
    <name evidence="1" type="ORF">COB21_00365</name>
</gene>
<comment type="caution">
    <text evidence="1">The sequence shown here is derived from an EMBL/GenBank/DDBJ whole genome shotgun (WGS) entry which is preliminary data.</text>
</comment>
<sequence length="267" mass="28359">MSSNMSMLGSITAGVKTFFTETVGKSVTKEAATNVMKAVAGSSAFKPVVAALVAGSAVIAGRTYQVRSQARAEAKEEARVNQGKQDNLSYKTQVAEINAAAAAATEANTPTPVVKETGLRSDREERMTLTHLNNLLSDAIKAGGESTELTTYCNQLSTYNKQIEGSGFKFVEESGTVVRKENVTHGAHIKTAPIAGGNTAAARRADSKTQAETRIAAIDVAMNDLRIQKLDSTTTKSMFSLQGSPDFNAQLDALGKEKKMLETTFVN</sequence>
<accession>A0A2A4X7V1</accession>
<dbReference type="Proteomes" id="UP000218775">
    <property type="component" value="Unassembled WGS sequence"/>
</dbReference>
<dbReference type="EMBL" id="NVUK01000003">
    <property type="protein sequence ID" value="PCI78576.1"/>
    <property type="molecule type" value="Genomic_DNA"/>
</dbReference>
<evidence type="ECO:0000313" key="2">
    <source>
        <dbReference type="Proteomes" id="UP000218775"/>
    </source>
</evidence>
<protein>
    <submittedName>
        <fullName evidence="1">Uncharacterized protein</fullName>
    </submittedName>
</protein>
<name>A0A2A4X7V1_UNCAE</name>
<reference evidence="2" key="1">
    <citation type="submission" date="2017-08" db="EMBL/GenBank/DDBJ databases">
        <title>A dynamic microbial community with high functional redundancy inhabits the cold, oxic subseafloor aquifer.</title>
        <authorList>
            <person name="Tully B.J."/>
            <person name="Wheat C.G."/>
            <person name="Glazer B.T."/>
            <person name="Huber J.A."/>
        </authorList>
    </citation>
    <scope>NUCLEOTIDE SEQUENCE [LARGE SCALE GENOMIC DNA]</scope>
</reference>